<accession>A0ABD1K509</accession>
<organism evidence="3 4">
    <name type="scientific">Coilia grayii</name>
    <name type="common">Gray's grenadier anchovy</name>
    <dbReference type="NCBI Taxonomy" id="363190"/>
    <lineage>
        <taxon>Eukaryota</taxon>
        <taxon>Metazoa</taxon>
        <taxon>Chordata</taxon>
        <taxon>Craniata</taxon>
        <taxon>Vertebrata</taxon>
        <taxon>Euteleostomi</taxon>
        <taxon>Actinopterygii</taxon>
        <taxon>Neopterygii</taxon>
        <taxon>Teleostei</taxon>
        <taxon>Clupei</taxon>
        <taxon>Clupeiformes</taxon>
        <taxon>Clupeoidei</taxon>
        <taxon>Engraulidae</taxon>
        <taxon>Coilinae</taxon>
        <taxon>Coilia</taxon>
    </lineage>
</organism>
<evidence type="ECO:0000313" key="3">
    <source>
        <dbReference type="EMBL" id="KAL2094209.1"/>
    </source>
</evidence>
<comment type="caution">
    <text evidence="3">The sequence shown here is derived from an EMBL/GenBank/DDBJ whole genome shotgun (WGS) entry which is preliminary data.</text>
</comment>
<feature type="coiled-coil region" evidence="1">
    <location>
        <begin position="31"/>
        <end position="97"/>
    </location>
</feature>
<dbReference type="Proteomes" id="UP001591681">
    <property type="component" value="Unassembled WGS sequence"/>
</dbReference>
<evidence type="ECO:0008006" key="5">
    <source>
        <dbReference type="Google" id="ProtNLM"/>
    </source>
</evidence>
<keyword evidence="4" id="KW-1185">Reference proteome</keyword>
<name>A0ABD1K509_9TELE</name>
<sequence>MSGTRKDAEKHKKTKTAKQTQNDTDFDSDSMAAVVEELRALRKEHAEASKETKDALARVESTLKELTERTTKLERRMSDAEQRLGGKEDDMQRHQRALGYLLHREANLTAKCEDLEARTRRNNLRIYGIPEGEEKNDMLGFISNVIRTSLALPEELHLIIERAHRSLIQKPIEPDSPPRSIIVRFLDFTIKEMIIKEAWKHTGGVPHDGYKIFFDQDYTTEVQKKRKDVRSVIKQLKEKNIKAQCPFPAKLKIHLLSGVKTFLPLQMRQLCSQNWASIST</sequence>
<evidence type="ECO:0000256" key="1">
    <source>
        <dbReference type="SAM" id="Coils"/>
    </source>
</evidence>
<proteinExistence type="predicted"/>
<evidence type="ECO:0000313" key="4">
    <source>
        <dbReference type="Proteomes" id="UP001591681"/>
    </source>
</evidence>
<dbReference type="SUPFAM" id="SSF57997">
    <property type="entry name" value="Tropomyosin"/>
    <property type="match status" value="1"/>
</dbReference>
<dbReference type="InterPro" id="IPR004244">
    <property type="entry name" value="Transposase_22"/>
</dbReference>
<dbReference type="AlphaFoldDB" id="A0ABD1K509"/>
<feature type="region of interest" description="Disordered" evidence="2">
    <location>
        <begin position="1"/>
        <end position="29"/>
    </location>
</feature>
<evidence type="ECO:0000256" key="2">
    <source>
        <dbReference type="SAM" id="MobiDB-lite"/>
    </source>
</evidence>
<dbReference type="Gene3D" id="3.30.70.1820">
    <property type="entry name" value="L1 transposable element, RRM domain"/>
    <property type="match status" value="1"/>
</dbReference>
<gene>
    <name evidence="3" type="ORF">ACEWY4_008928</name>
</gene>
<feature type="compositionally biased region" description="Basic and acidic residues" evidence="2">
    <location>
        <begin position="1"/>
        <end position="10"/>
    </location>
</feature>
<protein>
    <recommendedName>
        <fullName evidence="5">Transposase</fullName>
    </recommendedName>
</protein>
<reference evidence="3 4" key="1">
    <citation type="submission" date="2024-09" db="EMBL/GenBank/DDBJ databases">
        <title>A chromosome-level genome assembly of Gray's grenadier anchovy, Coilia grayii.</title>
        <authorList>
            <person name="Fu Z."/>
        </authorList>
    </citation>
    <scope>NUCLEOTIDE SEQUENCE [LARGE SCALE GENOMIC DNA]</scope>
    <source>
        <strain evidence="3">G4</strain>
        <tissue evidence="3">Muscle</tissue>
    </source>
</reference>
<dbReference type="PANTHER" id="PTHR11505">
    <property type="entry name" value="L1 TRANSPOSABLE ELEMENT-RELATED"/>
    <property type="match status" value="1"/>
</dbReference>
<dbReference type="EMBL" id="JBHFQA010000008">
    <property type="protein sequence ID" value="KAL2094209.1"/>
    <property type="molecule type" value="Genomic_DNA"/>
</dbReference>
<keyword evidence="1" id="KW-0175">Coiled coil</keyword>